<evidence type="ECO:0000256" key="2">
    <source>
        <dbReference type="ARBA" id="ARBA00022729"/>
    </source>
</evidence>
<feature type="chain" id="PRO_5018972371" description="Lipoprotein" evidence="8">
    <location>
        <begin position="20"/>
        <end position="50"/>
    </location>
</feature>
<sequence length="50" mass="5375">MFAKKVIISCLIAAVFAIAGCGQKGPLQLPKQPQQNQPQQTPDDDGQQHS</sequence>
<comment type="caution">
    <text evidence="9">The sequence shown here is derived from an EMBL/GenBank/DDBJ whole genome shotgun (WGS) entry which is preliminary data.</text>
</comment>
<name>A0A432ZPV3_9GAMM</name>
<evidence type="ECO:0000256" key="6">
    <source>
        <dbReference type="ARBA" id="ARBA00023288"/>
    </source>
</evidence>
<evidence type="ECO:0000256" key="8">
    <source>
        <dbReference type="SAM" id="SignalP"/>
    </source>
</evidence>
<feature type="signal peptide" evidence="8">
    <location>
        <begin position="1"/>
        <end position="19"/>
    </location>
</feature>
<evidence type="ECO:0000256" key="1">
    <source>
        <dbReference type="ARBA" id="ARBA00004459"/>
    </source>
</evidence>
<gene>
    <name evidence="9" type="ORF">CWI84_07930</name>
</gene>
<dbReference type="GO" id="GO:0009279">
    <property type="term" value="C:cell outer membrane"/>
    <property type="evidence" value="ECO:0007669"/>
    <property type="project" value="UniProtKB-SubCell"/>
</dbReference>
<keyword evidence="6" id="KW-0449">Lipoprotein</keyword>
<reference evidence="9 10" key="1">
    <citation type="journal article" date="2011" name="Front. Microbiol.">
        <title>Genomic signatures of strain selection and enhancement in Bacillus atrophaeus var. globigii, a historical biowarfare simulant.</title>
        <authorList>
            <person name="Gibbons H.S."/>
            <person name="Broomall S.M."/>
            <person name="McNew L.A."/>
            <person name="Daligault H."/>
            <person name="Chapman C."/>
            <person name="Bruce D."/>
            <person name="Karavis M."/>
            <person name="Krepps M."/>
            <person name="McGregor P.A."/>
            <person name="Hong C."/>
            <person name="Park K.H."/>
            <person name="Akmal A."/>
            <person name="Feldman A."/>
            <person name="Lin J.S."/>
            <person name="Chang W.E."/>
            <person name="Higgs B.W."/>
            <person name="Demirev P."/>
            <person name="Lindquist J."/>
            <person name="Liem A."/>
            <person name="Fochler E."/>
            <person name="Read T.D."/>
            <person name="Tapia R."/>
            <person name="Johnson S."/>
            <person name="Bishop-Lilly K.A."/>
            <person name="Detter C."/>
            <person name="Han C."/>
            <person name="Sozhamannan S."/>
            <person name="Rosenzweig C.N."/>
            <person name="Skowronski E.W."/>
        </authorList>
    </citation>
    <scope>NUCLEOTIDE SEQUENCE [LARGE SCALE GENOMIC DNA]</scope>
    <source>
        <strain evidence="9 10">CC-PW-9</strain>
    </source>
</reference>
<dbReference type="RefSeq" id="WP_126842056.1">
    <property type="nucleotide sequence ID" value="NZ_PIQH01000007.1"/>
</dbReference>
<evidence type="ECO:0000256" key="4">
    <source>
        <dbReference type="ARBA" id="ARBA00023139"/>
    </source>
</evidence>
<organism evidence="9 10">
    <name type="scientific">Idiomarina tyrosinivorans</name>
    <dbReference type="NCBI Taxonomy" id="1445662"/>
    <lineage>
        <taxon>Bacteria</taxon>
        <taxon>Pseudomonadati</taxon>
        <taxon>Pseudomonadota</taxon>
        <taxon>Gammaproteobacteria</taxon>
        <taxon>Alteromonadales</taxon>
        <taxon>Idiomarinaceae</taxon>
        <taxon>Idiomarina</taxon>
    </lineage>
</organism>
<keyword evidence="2 8" id="KW-0732">Signal</keyword>
<evidence type="ECO:0000256" key="3">
    <source>
        <dbReference type="ARBA" id="ARBA00023136"/>
    </source>
</evidence>
<dbReference type="NCBIfam" id="NF047847">
    <property type="entry name" value="SS_mature_LptM"/>
    <property type="match status" value="1"/>
</dbReference>
<keyword evidence="5" id="KW-0998">Cell outer membrane</keyword>
<proteinExistence type="predicted"/>
<keyword evidence="4" id="KW-0564">Palmitate</keyword>
<keyword evidence="3" id="KW-0472">Membrane</keyword>
<evidence type="ECO:0000313" key="10">
    <source>
        <dbReference type="Proteomes" id="UP000287996"/>
    </source>
</evidence>
<dbReference type="EMBL" id="PIQH01000007">
    <property type="protein sequence ID" value="RUO79881.1"/>
    <property type="molecule type" value="Genomic_DNA"/>
</dbReference>
<protein>
    <recommendedName>
        <fullName evidence="11">Lipoprotein</fullName>
    </recommendedName>
</protein>
<dbReference type="InterPro" id="IPR032831">
    <property type="entry name" value="LptM_cons"/>
</dbReference>
<dbReference type="PROSITE" id="PS51257">
    <property type="entry name" value="PROKAR_LIPOPROTEIN"/>
    <property type="match status" value="1"/>
</dbReference>
<evidence type="ECO:0000313" key="9">
    <source>
        <dbReference type="EMBL" id="RUO79881.1"/>
    </source>
</evidence>
<feature type="region of interest" description="Disordered" evidence="7">
    <location>
        <begin position="26"/>
        <end position="50"/>
    </location>
</feature>
<dbReference type="Proteomes" id="UP000287996">
    <property type="component" value="Unassembled WGS sequence"/>
</dbReference>
<accession>A0A432ZPV3</accession>
<evidence type="ECO:0008006" key="11">
    <source>
        <dbReference type="Google" id="ProtNLM"/>
    </source>
</evidence>
<dbReference type="AlphaFoldDB" id="A0A432ZPV3"/>
<evidence type="ECO:0000256" key="5">
    <source>
        <dbReference type="ARBA" id="ARBA00023237"/>
    </source>
</evidence>
<dbReference type="Pfam" id="PF13627">
    <property type="entry name" value="LptM_cons"/>
    <property type="match status" value="1"/>
</dbReference>
<comment type="subcellular location">
    <subcellularLocation>
        <location evidence="1">Cell outer membrane</location>
        <topology evidence="1">Lipid-anchor</topology>
    </subcellularLocation>
</comment>
<feature type="compositionally biased region" description="Low complexity" evidence="7">
    <location>
        <begin position="26"/>
        <end position="41"/>
    </location>
</feature>
<keyword evidence="10" id="KW-1185">Reference proteome</keyword>
<evidence type="ECO:0000256" key="7">
    <source>
        <dbReference type="SAM" id="MobiDB-lite"/>
    </source>
</evidence>